<proteinExistence type="inferred from homology"/>
<keyword evidence="9 16" id="KW-1133">Transmembrane helix</keyword>
<dbReference type="Gene3D" id="1.20.5.320">
    <property type="entry name" value="6-Phosphogluconate Dehydrogenase, domain 3"/>
    <property type="match status" value="1"/>
</dbReference>
<feature type="transmembrane region" description="Helical" evidence="16">
    <location>
        <begin position="36"/>
        <end position="56"/>
    </location>
</feature>
<feature type="transmembrane region" description="Helical" evidence="16">
    <location>
        <begin position="423"/>
        <end position="443"/>
    </location>
</feature>
<dbReference type="GO" id="GO:0016887">
    <property type="term" value="F:ATP hydrolysis activity"/>
    <property type="evidence" value="ECO:0007669"/>
    <property type="project" value="InterPro"/>
</dbReference>
<dbReference type="InterPro" id="IPR036291">
    <property type="entry name" value="NAD(P)-bd_dom_sf"/>
</dbReference>
<evidence type="ECO:0000256" key="6">
    <source>
        <dbReference type="ARBA" id="ARBA00022692"/>
    </source>
</evidence>
<dbReference type="UniPathway" id="UPA00115">
    <property type="reaction ID" value="UER00410"/>
</dbReference>
<feature type="transmembrane region" description="Helical" evidence="16">
    <location>
        <begin position="552"/>
        <end position="579"/>
    </location>
</feature>
<evidence type="ECO:0000259" key="17">
    <source>
        <dbReference type="PROSITE" id="PS50893"/>
    </source>
</evidence>
<dbReference type="PANTHER" id="PTHR24223:SF263">
    <property type="entry name" value="ABC-TYPE XENOBIOTIC TRANSPORTER"/>
    <property type="match status" value="1"/>
</dbReference>
<evidence type="ECO:0000256" key="5">
    <source>
        <dbReference type="ARBA" id="ARBA00022448"/>
    </source>
</evidence>
<dbReference type="InterPro" id="IPR006115">
    <property type="entry name" value="6PGDH_NADP-bd"/>
</dbReference>
<comment type="subcellular location">
    <subcellularLocation>
        <location evidence="1">Membrane</location>
        <topology evidence="1">Multi-pass membrane protein</topology>
    </subcellularLocation>
</comment>
<dbReference type="InterPro" id="IPR050173">
    <property type="entry name" value="ABC_transporter_C-like"/>
</dbReference>
<comment type="similarity">
    <text evidence="4">Belongs to the ABC transporter superfamily. ABCC family. Conjugate transporter (TC 3.A.1.208) subfamily.</text>
</comment>
<dbReference type="Gene3D" id="1.20.1560.10">
    <property type="entry name" value="ABC transporter type 1, transmembrane domain"/>
    <property type="match status" value="2"/>
</dbReference>
<evidence type="ECO:0000256" key="14">
    <source>
        <dbReference type="ARBA" id="ARBA00034018"/>
    </source>
</evidence>
<protein>
    <recommendedName>
        <fullName evidence="15">6-phosphogluconate dehydrogenase, decarboxylating</fullName>
        <ecNumber evidence="15">1.1.1.44</ecNumber>
    </recommendedName>
</protein>
<dbReference type="InterPro" id="IPR006113">
    <property type="entry name" value="6PGDH_Gnd/GntZ"/>
</dbReference>
<dbReference type="SMART" id="SM01350">
    <property type="entry name" value="6PGD"/>
    <property type="match status" value="1"/>
</dbReference>
<evidence type="ECO:0000256" key="8">
    <source>
        <dbReference type="ARBA" id="ARBA00022840"/>
    </source>
</evidence>
<dbReference type="SUPFAM" id="SSF52540">
    <property type="entry name" value="P-loop containing nucleoside triphosphate hydrolases"/>
    <property type="match status" value="2"/>
</dbReference>
<dbReference type="PANTHER" id="PTHR24223">
    <property type="entry name" value="ATP-BINDING CASSETTE SUB-FAMILY C"/>
    <property type="match status" value="1"/>
</dbReference>
<keyword evidence="15" id="KW-0521">NADP</keyword>
<evidence type="ECO:0000313" key="19">
    <source>
        <dbReference type="EMBL" id="VFU20425.1"/>
    </source>
</evidence>
<dbReference type="NCBIfam" id="TIGR00873">
    <property type="entry name" value="gnd"/>
    <property type="match status" value="1"/>
</dbReference>
<dbReference type="GO" id="GO:0050661">
    <property type="term" value="F:NADP binding"/>
    <property type="evidence" value="ECO:0007669"/>
    <property type="project" value="InterPro"/>
</dbReference>
<dbReference type="InterPro" id="IPR003593">
    <property type="entry name" value="AAA+_ATPase"/>
</dbReference>
<dbReference type="GO" id="GO:0016020">
    <property type="term" value="C:membrane"/>
    <property type="evidence" value="ECO:0007669"/>
    <property type="project" value="UniProtKB-SubCell"/>
</dbReference>
<feature type="domain" description="ABC transporter" evidence="17">
    <location>
        <begin position="132"/>
        <end position="354"/>
    </location>
</feature>
<dbReference type="GO" id="GO:0008559">
    <property type="term" value="F:ABC-type xenobiotic transporter activity"/>
    <property type="evidence" value="ECO:0007669"/>
    <property type="project" value="UniProtKB-EC"/>
</dbReference>
<dbReference type="Gene3D" id="3.40.50.300">
    <property type="entry name" value="P-loop containing nucleotide triphosphate hydrolases"/>
    <property type="match status" value="2"/>
</dbReference>
<keyword evidence="8" id="KW-0067">ATP-binding</keyword>
<dbReference type="Gene3D" id="3.40.50.720">
    <property type="entry name" value="NAD(P)-binding Rossmann-like Domain"/>
    <property type="match status" value="1"/>
</dbReference>
<dbReference type="GO" id="GO:0005524">
    <property type="term" value="F:ATP binding"/>
    <property type="evidence" value="ECO:0007669"/>
    <property type="project" value="UniProtKB-KW"/>
</dbReference>
<dbReference type="InterPro" id="IPR011527">
    <property type="entry name" value="ABC1_TM_dom"/>
</dbReference>
<dbReference type="PROSITE" id="PS50893">
    <property type="entry name" value="ABC_TRANSPORTER_2"/>
    <property type="match status" value="2"/>
</dbReference>
<dbReference type="Gene3D" id="1.10.1040.10">
    <property type="entry name" value="N-(1-d-carboxylethyl)-l-norvaline Dehydrogenase, domain 2"/>
    <property type="match status" value="1"/>
</dbReference>
<dbReference type="Pfam" id="PF00393">
    <property type="entry name" value="6PGD"/>
    <property type="match status" value="1"/>
</dbReference>
<organism evidence="19">
    <name type="scientific">Salix viminalis</name>
    <name type="common">Common osier</name>
    <name type="synonym">Basket willow</name>
    <dbReference type="NCBI Taxonomy" id="40686"/>
    <lineage>
        <taxon>Eukaryota</taxon>
        <taxon>Viridiplantae</taxon>
        <taxon>Streptophyta</taxon>
        <taxon>Embryophyta</taxon>
        <taxon>Tracheophyta</taxon>
        <taxon>Spermatophyta</taxon>
        <taxon>Magnoliopsida</taxon>
        <taxon>eudicotyledons</taxon>
        <taxon>Gunneridae</taxon>
        <taxon>Pentapetalae</taxon>
        <taxon>rosids</taxon>
        <taxon>fabids</taxon>
        <taxon>Malpighiales</taxon>
        <taxon>Salicaceae</taxon>
        <taxon>Saliceae</taxon>
        <taxon>Salix</taxon>
    </lineage>
</organism>
<dbReference type="InterPro" id="IPR017871">
    <property type="entry name" value="ABC_transporter-like_CS"/>
</dbReference>
<sequence length="1548" mass="171753">MKVLKLYAWETHFKKLIEVTRKEELRSLSIVQFQRGCQMILFWSSPIIVLVVTFWSCYILGIPLYASNVFMFLASLCIVQEPVRLIPDVATMFIKAKVSLDRITKFLEAPELQNKHTRQKGNDPELDLSVFIKCAEISWDNDPSKKATLRRINLAVKPGAKVAIYGEVGSGKSTLLAAVLGEAPRVNGIVHVHREVAYVSQTAWIQTGTIRENILFGSTKDQIRYQEVLKRCSLLKDIDLLPFGDLTEIGEKGVNLSGGQKQRVQLARALYRNADIYLLDDPFSAVDAHTATSLFNEYVMEALSEKIVLLVTHQVDFLPVFNSIVLMSAGEILQVATYDELLTSCQEFQELVDAHKDTVGSERSRGYASGKTTSGVSKEAFQKTCIREQQTEASGDQLIKKEERETGDTGLKPYMQYLSHRKGFLFCFLIVCLHFLFVVGQLMQNYFLAADIQNPYVNKLELFIIYSVIGLILAVFLLSRSFCLVRLSCDASDSISSTLLNSLFRAPMSFYDSTPLGRILSWVSSDLNTVDLDVAFKLAVSLGSTLNAYTSLGILTILTWPVLFLIIPMVYLCIVVQLFNIQRYYFSTAKELIRISGTTKSSVVNHLVESIAGAMTIKAFGEEDQFFSHSLDLIDANASPYFHSFSANEWLIQCLEIPCAIVLSASALAMTLLPLGASTSGNFEPYYPIASSDYILHYPHCVQKMKLIESSRPPSNWPTVGKVEICCLKVTYQHNAPLVLRGISCVIEGWHKIGIVGRTGSGKTTLINTLFRLVEPTEGKIIIDGLDISTIGLHDLRAQIGIIPQDPTLFRGAQKVLEKCQLQEAIQQKDEGLNAKDGSNWSMGQRQLFCLGRALLKRSRILVLDEATASIDNSTDAILQKTIRTEFSDCTVITVAHRIPTVMDCTKVLAITDGKLAEYDEPLNLMNKEGSLFGQLVMEYYSRSTNIAPTWIGRLQHILDEATTSIDNATEAILHKTILIEFADCTVTTVAHRIRRLGLESSTVTKPSACLITLQTGPKRLNLSLSRRVRHIFPFFNEENISLLPRIHQPRFFHSLLYSLSTMDASSLSRIGLAGLAVMGQNLALNIAEKGFPISVYNRTASKVDETLSRAQSEGPFSLTGQYSPRDFVLSIQRPRSIIILVKAGNPVDQTISALTEFMEPGDTIIDGGNEWYQNTERRIQQVADKGILYLGMGVSGGEEGARNGPSLMPGGSFEAYKNIESVLKSVAAQVDDGPCVTYIGEGGSGNFVKMVHNGIEYGDMQLISEAYDVLKNVGGLSNSELAEIFGEWNRGELESFLVEITSDIFKVKDSLVDGDLVDKILDKTGMKGTGKWTVQQAAELSVAAPTIAASLDCRYLSGLKEERESAAEILKEAGLEEEVGSVKSGVDKKRLIDDVRKALYASKICSYAQGMNLLRAKSVEKGWDLNFGELARIWKGGCIIRAVFLDRIKKAYQRNPNLASLVVDPEFAREMVQRQAAWRRVVGLAISAGISTPGMCASLAYFDTYRRARLPANLVQAQRDLFGAHTYERTDRPGAFHTEWTKLARKS</sequence>
<dbReference type="FunFam" id="1.20.5.320:FF:000001">
    <property type="entry name" value="6-phosphogluconate dehydrogenase, decarboxylating"/>
    <property type="match status" value="1"/>
</dbReference>
<evidence type="ECO:0000256" key="12">
    <source>
        <dbReference type="ARBA" id="ARBA00023126"/>
    </source>
</evidence>
<dbReference type="PRINTS" id="PR00076">
    <property type="entry name" value="6PGDHDRGNASE"/>
</dbReference>
<dbReference type="Pfam" id="PF03446">
    <property type="entry name" value="NAD_binding_2"/>
    <property type="match status" value="1"/>
</dbReference>
<evidence type="ECO:0000256" key="15">
    <source>
        <dbReference type="RuleBase" id="RU000485"/>
    </source>
</evidence>
<dbReference type="GO" id="GO:0019521">
    <property type="term" value="P:D-gluconate metabolic process"/>
    <property type="evidence" value="ECO:0007669"/>
    <property type="project" value="UniProtKB-KW"/>
</dbReference>
<dbReference type="FunFam" id="3.40.50.300:FF:000997">
    <property type="entry name" value="Multidrug resistance-associated protein 1"/>
    <property type="match status" value="1"/>
</dbReference>
<keyword evidence="12 15" id="KW-0570">Pentose shunt</keyword>
<keyword evidence="7" id="KW-0547">Nucleotide-binding</keyword>
<dbReference type="Pfam" id="PF00664">
    <property type="entry name" value="ABC_membrane"/>
    <property type="match status" value="1"/>
</dbReference>
<dbReference type="FunFam" id="3.40.50.300:FF:000163">
    <property type="entry name" value="Multidrug resistance-associated protein member 4"/>
    <property type="match status" value="1"/>
</dbReference>
<dbReference type="InterPro" id="IPR044726">
    <property type="entry name" value="ABCC_6TM_D2"/>
</dbReference>
<dbReference type="SMART" id="SM00382">
    <property type="entry name" value="AAA"/>
    <property type="match status" value="2"/>
</dbReference>
<evidence type="ECO:0000256" key="7">
    <source>
        <dbReference type="ARBA" id="ARBA00022741"/>
    </source>
</evidence>
<evidence type="ECO:0000256" key="2">
    <source>
        <dbReference type="ARBA" id="ARBA00004874"/>
    </source>
</evidence>
<keyword evidence="13 16" id="KW-0472">Membrane</keyword>
<dbReference type="CDD" id="cd03244">
    <property type="entry name" value="ABCC_MRP_domain2"/>
    <property type="match status" value="1"/>
</dbReference>
<keyword evidence="11 15" id="KW-0311">Gluconate utilization</keyword>
<dbReference type="InterPro" id="IPR003439">
    <property type="entry name" value="ABC_transporter-like_ATP-bd"/>
</dbReference>
<dbReference type="FunFam" id="3.40.50.720:FF:000007">
    <property type="entry name" value="6-phosphogluconate dehydrogenase, decarboxylating"/>
    <property type="match status" value="1"/>
</dbReference>
<evidence type="ECO:0000256" key="13">
    <source>
        <dbReference type="ARBA" id="ARBA00023136"/>
    </source>
</evidence>
<feature type="domain" description="ABC transmembrane type-1" evidence="18">
    <location>
        <begin position="437"/>
        <end position="657"/>
    </location>
</feature>
<evidence type="ECO:0000256" key="4">
    <source>
        <dbReference type="ARBA" id="ARBA00009726"/>
    </source>
</evidence>
<dbReference type="InterPro" id="IPR006183">
    <property type="entry name" value="Pgluconate_DH"/>
</dbReference>
<accession>A0A6N2K3H2</accession>
<name>A0A6N2K3H2_SALVM</name>
<reference evidence="19" key="1">
    <citation type="submission" date="2019-03" db="EMBL/GenBank/DDBJ databases">
        <authorList>
            <person name="Mank J."/>
            <person name="Almeida P."/>
        </authorList>
    </citation>
    <scope>NUCLEOTIDE SEQUENCE</scope>
    <source>
        <strain evidence="19">78183</strain>
    </source>
</reference>
<evidence type="ECO:0000256" key="3">
    <source>
        <dbReference type="ARBA" id="ARBA00008419"/>
    </source>
</evidence>
<dbReference type="NCBIfam" id="NF006765">
    <property type="entry name" value="PRK09287.1"/>
    <property type="match status" value="1"/>
</dbReference>
<keyword evidence="6 16" id="KW-0812">Transmembrane</keyword>
<feature type="transmembrane region" description="Helical" evidence="16">
    <location>
        <begin position="463"/>
        <end position="485"/>
    </location>
</feature>
<evidence type="ECO:0000256" key="16">
    <source>
        <dbReference type="SAM" id="Phobius"/>
    </source>
</evidence>
<dbReference type="SUPFAM" id="SSF51735">
    <property type="entry name" value="NAD(P)-binding Rossmann-fold domains"/>
    <property type="match status" value="1"/>
</dbReference>
<dbReference type="SUPFAM" id="SSF90123">
    <property type="entry name" value="ABC transporter transmembrane region"/>
    <property type="match status" value="2"/>
</dbReference>
<dbReference type="CDD" id="cd03250">
    <property type="entry name" value="ABCC_MRP_domain1"/>
    <property type="match status" value="1"/>
</dbReference>
<evidence type="ECO:0000259" key="18">
    <source>
        <dbReference type="PROSITE" id="PS50929"/>
    </source>
</evidence>
<dbReference type="PROSITE" id="PS00211">
    <property type="entry name" value="ABC_TRANSPORTER_1"/>
    <property type="match status" value="1"/>
</dbReference>
<dbReference type="GO" id="GO:0006098">
    <property type="term" value="P:pentose-phosphate shunt"/>
    <property type="evidence" value="ECO:0007669"/>
    <property type="project" value="UniProtKB-UniPathway"/>
</dbReference>
<dbReference type="EC" id="1.1.1.44" evidence="15"/>
<keyword evidence="5" id="KW-0813">Transport</keyword>
<comment type="catalytic activity">
    <reaction evidence="14">
        <text>ATP + H2O + xenobioticSide 1 = ADP + phosphate + xenobioticSide 2.</text>
        <dbReference type="EC" id="7.6.2.2"/>
    </reaction>
</comment>
<feature type="domain" description="ABC transporter" evidence="17">
    <location>
        <begin position="725"/>
        <end position="938"/>
    </location>
</feature>
<dbReference type="EMBL" id="CAADRP010000001">
    <property type="protein sequence ID" value="VFU20425.1"/>
    <property type="molecule type" value="Genomic_DNA"/>
</dbReference>
<gene>
    <name evidence="19" type="ORF">SVIM_LOCUS5379</name>
</gene>
<dbReference type="Pfam" id="PF00005">
    <property type="entry name" value="ABC_tran"/>
    <property type="match status" value="2"/>
</dbReference>
<keyword evidence="10 15" id="KW-0560">Oxidoreductase</keyword>
<comment type="catalytic activity">
    <reaction evidence="15">
        <text>6-phospho-D-gluconate + NADP(+) = D-ribulose 5-phosphate + CO2 + NADPH</text>
        <dbReference type="Rhea" id="RHEA:10116"/>
        <dbReference type="ChEBI" id="CHEBI:16526"/>
        <dbReference type="ChEBI" id="CHEBI:57783"/>
        <dbReference type="ChEBI" id="CHEBI:58121"/>
        <dbReference type="ChEBI" id="CHEBI:58349"/>
        <dbReference type="ChEBI" id="CHEBI:58759"/>
        <dbReference type="EC" id="1.1.1.44"/>
    </reaction>
</comment>
<dbReference type="CDD" id="cd18580">
    <property type="entry name" value="ABC_6TM_ABCC_D2"/>
    <property type="match status" value="1"/>
</dbReference>
<dbReference type="InterPro" id="IPR008927">
    <property type="entry name" value="6-PGluconate_DH-like_C_sf"/>
</dbReference>
<dbReference type="GO" id="GO:0004616">
    <property type="term" value="F:phosphogluconate dehydrogenase (decarboxylating) activity"/>
    <property type="evidence" value="ECO:0007669"/>
    <property type="project" value="UniProtKB-EC"/>
</dbReference>
<evidence type="ECO:0000256" key="1">
    <source>
        <dbReference type="ARBA" id="ARBA00004141"/>
    </source>
</evidence>
<dbReference type="InterPro" id="IPR013328">
    <property type="entry name" value="6PGD_dom2"/>
</dbReference>
<dbReference type="PROSITE" id="PS50929">
    <property type="entry name" value="ABC_TM1F"/>
    <property type="match status" value="2"/>
</dbReference>
<evidence type="ECO:0000256" key="10">
    <source>
        <dbReference type="ARBA" id="ARBA00023002"/>
    </source>
</evidence>
<dbReference type="InterPro" id="IPR027417">
    <property type="entry name" value="P-loop_NTPase"/>
</dbReference>
<dbReference type="InterPro" id="IPR036640">
    <property type="entry name" value="ABC1_TM_sf"/>
</dbReference>
<feature type="domain" description="ABC transmembrane type-1" evidence="18">
    <location>
        <begin position="1"/>
        <end position="95"/>
    </location>
</feature>
<dbReference type="InterPro" id="IPR006114">
    <property type="entry name" value="6PGDH_C"/>
</dbReference>
<comment type="similarity">
    <text evidence="3 15">Belongs to the 6-phosphogluconate dehydrogenase family.</text>
</comment>
<evidence type="ECO:0000256" key="11">
    <source>
        <dbReference type="ARBA" id="ARBA00023064"/>
    </source>
</evidence>
<evidence type="ECO:0000256" key="9">
    <source>
        <dbReference type="ARBA" id="ARBA00022989"/>
    </source>
</evidence>
<comment type="pathway">
    <text evidence="2 15">Carbohydrate degradation; pentose phosphate pathway; D-ribulose 5-phosphate from D-glucose 6-phosphate (oxidative stage): step 3/3.</text>
</comment>
<dbReference type="SUPFAM" id="SSF48179">
    <property type="entry name" value="6-phosphogluconate dehydrogenase C-terminal domain-like"/>
    <property type="match status" value="1"/>
</dbReference>
<dbReference type="FunFam" id="1.10.1040.10:FF:000002">
    <property type="entry name" value="6-phosphogluconate dehydrogenase, decarboxylating"/>
    <property type="match status" value="1"/>
</dbReference>